<dbReference type="OrthoDB" id="616263at2759"/>
<evidence type="ECO:0000256" key="3">
    <source>
        <dbReference type="ARBA" id="ARBA00022454"/>
    </source>
</evidence>
<dbReference type="GO" id="GO:0032259">
    <property type="term" value="P:methylation"/>
    <property type="evidence" value="ECO:0007669"/>
    <property type="project" value="UniProtKB-KW"/>
</dbReference>
<dbReference type="GeneTree" id="ENSGT00440000033232"/>
<dbReference type="GO" id="GO:0006303">
    <property type="term" value="P:double-strand break repair via nonhomologous end joining"/>
    <property type="evidence" value="ECO:0007669"/>
    <property type="project" value="Ensembl"/>
</dbReference>
<evidence type="ECO:0000256" key="2">
    <source>
        <dbReference type="ARBA" id="ARBA00004286"/>
    </source>
</evidence>
<dbReference type="GO" id="GO:0035861">
    <property type="term" value="C:site of double-strand break"/>
    <property type="evidence" value="ECO:0007669"/>
    <property type="project" value="Ensembl"/>
</dbReference>
<dbReference type="GO" id="GO:0003697">
    <property type="term" value="F:single-stranded DNA binding"/>
    <property type="evidence" value="ECO:0007669"/>
    <property type="project" value="Ensembl"/>
</dbReference>
<dbReference type="GO" id="GO:0042803">
    <property type="term" value="F:protein homodimerization activity"/>
    <property type="evidence" value="ECO:0007669"/>
    <property type="project" value="Ensembl"/>
</dbReference>
<keyword evidence="10" id="KW-0539">Nucleus</keyword>
<evidence type="ECO:0000259" key="14">
    <source>
        <dbReference type="PROSITE" id="PS50280"/>
    </source>
</evidence>
<dbReference type="GO" id="GO:0140954">
    <property type="term" value="F:histone H3K36 dimethyltransferase activity"/>
    <property type="evidence" value="ECO:0007669"/>
    <property type="project" value="UniProtKB-EC"/>
</dbReference>
<dbReference type="GO" id="GO:0000793">
    <property type="term" value="C:condensed chromosome"/>
    <property type="evidence" value="ECO:0007669"/>
    <property type="project" value="Ensembl"/>
</dbReference>
<dbReference type="InterPro" id="IPR001214">
    <property type="entry name" value="SET_dom"/>
</dbReference>
<dbReference type="GO" id="GO:0044774">
    <property type="term" value="P:mitotic DNA integrity checkpoint signaling"/>
    <property type="evidence" value="ECO:0007669"/>
    <property type="project" value="Ensembl"/>
</dbReference>
<dbReference type="GO" id="GO:2001251">
    <property type="term" value="P:negative regulation of chromosome organization"/>
    <property type="evidence" value="ECO:0007669"/>
    <property type="project" value="Ensembl"/>
</dbReference>
<dbReference type="GO" id="GO:0006308">
    <property type="term" value="P:DNA catabolic process"/>
    <property type="evidence" value="ECO:0007669"/>
    <property type="project" value="Ensembl"/>
</dbReference>
<dbReference type="SUPFAM" id="SSF82199">
    <property type="entry name" value="SET domain"/>
    <property type="match status" value="1"/>
</dbReference>
<evidence type="ECO:0000256" key="5">
    <source>
        <dbReference type="ARBA" id="ARBA00022679"/>
    </source>
</evidence>
<evidence type="ECO:0000256" key="7">
    <source>
        <dbReference type="ARBA" id="ARBA00022723"/>
    </source>
</evidence>
<dbReference type="Pfam" id="PF00856">
    <property type="entry name" value="SET"/>
    <property type="match status" value="1"/>
</dbReference>
<dbReference type="PANTHER" id="PTHR46060:SF2">
    <property type="entry name" value="HISTONE-LYSINE N-METHYLTRANSFERASE SETMAR"/>
    <property type="match status" value="1"/>
</dbReference>
<dbReference type="GO" id="GO:0042800">
    <property type="term" value="F:histone H3K4 methyltransferase activity"/>
    <property type="evidence" value="ECO:0007669"/>
    <property type="project" value="Ensembl"/>
</dbReference>
<keyword evidence="5" id="KW-0808">Transferase</keyword>
<evidence type="ECO:0000313" key="18">
    <source>
        <dbReference type="Proteomes" id="UP000028761"/>
    </source>
</evidence>
<dbReference type="InterPro" id="IPR001888">
    <property type="entry name" value="Transposase_1"/>
</dbReference>
<dbReference type="InterPro" id="IPR003616">
    <property type="entry name" value="Post-SET_dom"/>
</dbReference>
<dbReference type="AlphaFoldDB" id="A0A8I5MZF6"/>
<dbReference type="CDD" id="cd10544">
    <property type="entry name" value="SET_SETMAR"/>
    <property type="match status" value="1"/>
</dbReference>
<dbReference type="GO" id="GO:0008283">
    <property type="term" value="P:cell population proliferation"/>
    <property type="evidence" value="ECO:0007669"/>
    <property type="project" value="Ensembl"/>
</dbReference>
<keyword evidence="9" id="KW-0156">Chromatin regulator</keyword>
<keyword evidence="4" id="KW-0489">Methyltransferase</keyword>
<keyword evidence="18" id="KW-1185">Reference proteome</keyword>
<dbReference type="Pfam" id="PF05033">
    <property type="entry name" value="Pre-SET"/>
    <property type="match status" value="1"/>
</dbReference>
<dbReference type="GO" id="GO:0000014">
    <property type="term" value="F:single-stranded DNA endodeoxyribonuclease activity"/>
    <property type="evidence" value="ECO:0007669"/>
    <property type="project" value="Ensembl"/>
</dbReference>
<evidence type="ECO:0000256" key="11">
    <source>
        <dbReference type="ARBA" id="ARBA00050654"/>
    </source>
</evidence>
<name>A0A8I5MZF6_PAPAN</name>
<dbReference type="InterPro" id="IPR007728">
    <property type="entry name" value="Pre-SET_dom"/>
</dbReference>
<dbReference type="InterPro" id="IPR036388">
    <property type="entry name" value="WH-like_DNA-bd_sf"/>
</dbReference>
<feature type="domain" description="Pre-SET" evidence="15">
    <location>
        <begin position="87"/>
        <end position="150"/>
    </location>
</feature>
<dbReference type="OMA" id="TCHEKWI"/>
<keyword evidence="8" id="KW-0862">Zinc</keyword>
<dbReference type="InterPro" id="IPR046341">
    <property type="entry name" value="SET_dom_sf"/>
</dbReference>
<dbReference type="Proteomes" id="UP000028761">
    <property type="component" value="Chromosome 2"/>
</dbReference>
<sequence length="698" mass="79595">MPRPGPFSVNPRHHLSKGAVLFSPFPEAQNQRPYENPAFCPSAVLGTQGGIKGGVIYLSGLRCLSQYTPDHVVGPGADIDPTQITFPGCICVKTPCLPGTCSCLRHGENYDDNSCLRDIGSGGKYAEPVFECNVLCRCSDHCRNRVVQKGLQFHFQVFKTHKKGWGLRTLEFIPKGRFVCEYAGEVLGFSEVRRRIHLQTKSDSNYIIAIREHVYTGQVMETFVDPTYIGNIGRFLNHSCEPNLLMIPVRIDSMVPKLALFAAKDIVPEEELSYDYSGRYLNLTGSEDKERLDNGKLRKPCYCGAKSCTAFLPFDGSLYCPLEKSNISCGNEKEPSMCGSAPSVFPSCKRLTLETMKMMLDKKQIRAIFLFEFKMGRKAAETTRNINNAFGPGTANERTVQWWFKKFCKGDESLEDEERSGRPSEVDNDQLRAIIEADPLTTTREVAEELNVNHSTVVRHLKQIGKVKKLDKWVPHELTENQKNRRFEVSSSLILRNHNEPFLDRIVTCDEKWILYDNRRRSAQWLDQEEAPKHFSKPILHPKKIMVTIWWSAAGVIHYSFLNPGETITSEKYAQEIDEMHQKLQHLQLALVNRKGPILLHDNARPHVAQPTLQKLNELGYEVLPHPPYSPDLLPTNYHIFKHLNNFLQGKRFHNQQDAENAFQEFVKSRSTDFYATGINQLISRWQKCVDCNGSYFD</sequence>
<dbReference type="PROSITE" id="PS50868">
    <property type="entry name" value="POST_SET"/>
    <property type="match status" value="1"/>
</dbReference>
<dbReference type="InterPro" id="IPR052709">
    <property type="entry name" value="Transposase-MT_Hybrid"/>
</dbReference>
<dbReference type="PROSITE" id="PS50867">
    <property type="entry name" value="PRE_SET"/>
    <property type="match status" value="1"/>
</dbReference>
<dbReference type="GO" id="GO:0031297">
    <property type="term" value="P:replication fork processing"/>
    <property type="evidence" value="ECO:0007669"/>
    <property type="project" value="Ensembl"/>
</dbReference>
<evidence type="ECO:0000256" key="10">
    <source>
        <dbReference type="ARBA" id="ARBA00023242"/>
    </source>
</evidence>
<dbReference type="InterPro" id="IPR036397">
    <property type="entry name" value="RNaseH_sf"/>
</dbReference>
<accession>A0A8I5MZF6</accession>
<dbReference type="Pfam" id="PF17906">
    <property type="entry name" value="HTH_48"/>
    <property type="match status" value="1"/>
</dbReference>
<dbReference type="SMART" id="SM00468">
    <property type="entry name" value="PreSET"/>
    <property type="match status" value="1"/>
</dbReference>
<organism evidence="17 18">
    <name type="scientific">Papio anubis</name>
    <name type="common">Olive baboon</name>
    <dbReference type="NCBI Taxonomy" id="9555"/>
    <lineage>
        <taxon>Eukaryota</taxon>
        <taxon>Metazoa</taxon>
        <taxon>Chordata</taxon>
        <taxon>Craniata</taxon>
        <taxon>Vertebrata</taxon>
        <taxon>Euteleostomi</taxon>
        <taxon>Mammalia</taxon>
        <taxon>Eutheria</taxon>
        <taxon>Euarchontoglires</taxon>
        <taxon>Primates</taxon>
        <taxon>Haplorrhini</taxon>
        <taxon>Catarrhini</taxon>
        <taxon>Cercopithecidae</taxon>
        <taxon>Cercopithecinae</taxon>
        <taxon>Papio</taxon>
    </lineage>
</organism>
<dbReference type="GO" id="GO:0000729">
    <property type="term" value="P:DNA double-strand break processing"/>
    <property type="evidence" value="ECO:0007669"/>
    <property type="project" value="Ensembl"/>
</dbReference>
<feature type="domain" description="Post-SET" evidence="16">
    <location>
        <begin position="297"/>
        <end position="313"/>
    </location>
</feature>
<evidence type="ECO:0000256" key="6">
    <source>
        <dbReference type="ARBA" id="ARBA00022691"/>
    </source>
</evidence>
<dbReference type="GO" id="GO:0015074">
    <property type="term" value="P:DNA integration"/>
    <property type="evidence" value="ECO:0007669"/>
    <property type="project" value="Ensembl"/>
</dbReference>
<proteinExistence type="predicted"/>
<evidence type="ECO:0000256" key="1">
    <source>
        <dbReference type="ARBA" id="ARBA00004123"/>
    </source>
</evidence>
<evidence type="ECO:0000256" key="4">
    <source>
        <dbReference type="ARBA" id="ARBA00022603"/>
    </source>
</evidence>
<dbReference type="GeneID" id="101021557"/>
<reference evidence="17 18" key="1">
    <citation type="submission" date="2012-03" db="EMBL/GenBank/DDBJ databases">
        <title>Whole Genome Assembly of Papio anubis.</title>
        <authorList>
            <person name="Liu Y.L."/>
            <person name="Abraham K.A."/>
            <person name="Akbar H.A."/>
            <person name="Ali S.A."/>
            <person name="Anosike U.A."/>
            <person name="Aqrawi P.A."/>
            <person name="Arias F.A."/>
            <person name="Attaway T.A."/>
            <person name="Awwad R.A."/>
            <person name="Babu C.B."/>
            <person name="Bandaranaike D.B."/>
            <person name="Battles P.B."/>
            <person name="Bell A.B."/>
            <person name="Beltran B.B."/>
            <person name="Berhane-Mersha D.B."/>
            <person name="Bess C.B."/>
            <person name="Bickham C.B."/>
            <person name="Bolden T.B."/>
            <person name="Carter K.C."/>
            <person name="Chau D.C."/>
            <person name="Chavez A.C."/>
            <person name="Clerc-Blankenburg K.C."/>
            <person name="Coyle M.C."/>
            <person name="Dao M.D."/>
            <person name="Davila M.L.D."/>
            <person name="Davy-Carroll L.D."/>
            <person name="Denson S.D."/>
            <person name="Dinh H.D."/>
            <person name="Fernandez S.F."/>
            <person name="Fernando P.F."/>
            <person name="Forbes L.F."/>
            <person name="Francis C.F."/>
            <person name="Francisco L.F."/>
            <person name="Fu Q.F."/>
            <person name="Garcia-Iii R.G."/>
            <person name="Garrett T.G."/>
            <person name="Gross S.G."/>
            <person name="Gubbala S.G."/>
            <person name="Hirani K.H."/>
            <person name="Hogues M.H."/>
            <person name="Hollins B.H."/>
            <person name="Jackson L.J."/>
            <person name="Javaid M.J."/>
            <person name="Jhangiani S.J."/>
            <person name="Johnson A.J."/>
            <person name="Johnson B.J."/>
            <person name="Jones J.J."/>
            <person name="Joshi V.J."/>
            <person name="Kalu J.K."/>
            <person name="Khan N.K."/>
            <person name="Korchina V.K."/>
            <person name="Kovar C.K."/>
            <person name="Lago L.L."/>
            <person name="Lara F.L."/>
            <person name="Le T.-K.L."/>
            <person name="Lee S.L."/>
            <person name="Legall-Iii F.L."/>
            <person name="Lemon S.L."/>
            <person name="Liu J.L."/>
            <person name="Liu Y.-S.L."/>
            <person name="Liyanage D.L."/>
            <person name="Lopez J.L."/>
            <person name="Lorensuhewa L.L."/>
            <person name="Mata R.M."/>
            <person name="Mathew T.M."/>
            <person name="Mercado C.M."/>
            <person name="Mercado I.M."/>
            <person name="Morales K.M."/>
            <person name="Morgan M.M."/>
            <person name="Munidasa M.M."/>
            <person name="Ngo D.N."/>
            <person name="Nguyen L.N."/>
            <person name="Nguyen T.N."/>
            <person name="Nguyen N.N."/>
            <person name="Obregon M.O."/>
            <person name="Okwuonu G.O."/>
            <person name="Ongeri F.O."/>
            <person name="Onwere C.O."/>
            <person name="Osifeso I.O."/>
            <person name="Parra A.P."/>
            <person name="Patil S.P."/>
            <person name="Perez A.P."/>
            <person name="Perez Y.P."/>
            <person name="Pham C.P."/>
            <person name="Pu L.-L.P."/>
            <person name="Puazo M.P."/>
            <person name="Quiroz J.Q."/>
            <person name="Rouhana J.R."/>
            <person name="Ruiz M.R."/>
            <person name="Ruiz S.-J.R."/>
            <person name="Saada N.S."/>
            <person name="Santibanez J.S."/>
            <person name="Scheel M.S."/>
            <person name="Schneider B.S."/>
            <person name="Simmons D.S."/>
            <person name="Sisson I.S."/>
            <person name="Tang L.-Y.T."/>
            <person name="Thornton R.T."/>
            <person name="Tisius J.T."/>
            <person name="Toledanes G.T."/>
            <person name="Trejos Z.T."/>
            <person name="Usmani K.U."/>
            <person name="Varghese R.V."/>
            <person name="Vattathil S.V."/>
            <person name="Vee V.V."/>
            <person name="Walker D.W."/>
            <person name="Weissenberger G.W."/>
            <person name="White C.W."/>
            <person name="Williams A.W."/>
            <person name="Woodworth J.W."/>
            <person name="Wright R.W."/>
            <person name="Zhu Y.Z."/>
            <person name="Han Y.H."/>
            <person name="Newsham I.N."/>
            <person name="Nazareth L.N."/>
            <person name="Worley K.W."/>
            <person name="Muzny D.M."/>
            <person name="Rogers J.R."/>
            <person name="Gibbs R.G."/>
        </authorList>
    </citation>
    <scope>NUCLEOTIDE SEQUENCE [LARGE SCALE GENOMIC DNA]</scope>
</reference>
<dbReference type="Pfam" id="PF01359">
    <property type="entry name" value="Transposase_1"/>
    <property type="match status" value="1"/>
</dbReference>
<reference evidence="17" key="3">
    <citation type="submission" date="2025-09" db="UniProtKB">
        <authorList>
            <consortium name="Ensembl"/>
        </authorList>
    </citation>
    <scope>IDENTIFICATION</scope>
</reference>
<dbReference type="SMART" id="SM00317">
    <property type="entry name" value="SET"/>
    <property type="match status" value="1"/>
</dbReference>
<dbReference type="Gene3D" id="2.170.270.10">
    <property type="entry name" value="SET domain"/>
    <property type="match status" value="1"/>
</dbReference>
<comment type="catalytic activity">
    <reaction evidence="11">
        <text>L-lysyl(36)-[histone H3] + 2 S-adenosyl-L-methionine = N(6),N(6)-dimethyl-L-lysyl(36)-[histone H3] + 2 S-adenosyl-L-homocysteine + 2 H(+)</text>
        <dbReference type="Rhea" id="RHEA:60308"/>
        <dbReference type="Rhea" id="RHEA-COMP:9785"/>
        <dbReference type="Rhea" id="RHEA-COMP:9787"/>
        <dbReference type="ChEBI" id="CHEBI:15378"/>
        <dbReference type="ChEBI" id="CHEBI:29969"/>
        <dbReference type="ChEBI" id="CHEBI:57856"/>
        <dbReference type="ChEBI" id="CHEBI:59789"/>
        <dbReference type="ChEBI" id="CHEBI:61976"/>
        <dbReference type="EC" id="2.1.1.357"/>
    </reaction>
</comment>
<evidence type="ECO:0000259" key="15">
    <source>
        <dbReference type="PROSITE" id="PS50867"/>
    </source>
</evidence>
<dbReference type="GO" id="GO:0003690">
    <property type="term" value="F:double-stranded DNA binding"/>
    <property type="evidence" value="ECO:0007669"/>
    <property type="project" value="Ensembl"/>
</dbReference>
<dbReference type="GO" id="GO:0044547">
    <property type="term" value="F:DNA topoisomerase binding"/>
    <property type="evidence" value="ECO:0007669"/>
    <property type="project" value="Ensembl"/>
</dbReference>
<dbReference type="Ensembl" id="ENSPANT00000076331.1">
    <property type="protein sequence ID" value="ENSPANP00000051858.1"/>
    <property type="gene ID" value="ENSPANG00000005127.3"/>
</dbReference>
<dbReference type="PANTHER" id="PTHR46060">
    <property type="entry name" value="MARINER MOS1 TRANSPOSASE-LIKE PROTEIN"/>
    <property type="match status" value="1"/>
</dbReference>
<dbReference type="GO" id="GO:0008270">
    <property type="term" value="F:zinc ion binding"/>
    <property type="evidence" value="ECO:0007669"/>
    <property type="project" value="InterPro"/>
</dbReference>
<dbReference type="GO" id="GO:2001034">
    <property type="term" value="P:positive regulation of double-strand break repair via nonhomologous end joining"/>
    <property type="evidence" value="ECO:0007669"/>
    <property type="project" value="Ensembl"/>
</dbReference>
<gene>
    <name evidence="17" type="primary">SETMAR</name>
</gene>
<keyword evidence="6" id="KW-0949">S-adenosyl-L-methionine</keyword>
<dbReference type="Gene3D" id="1.10.10.1450">
    <property type="match status" value="1"/>
</dbReference>
<feature type="domain" description="SET" evidence="14">
    <location>
        <begin position="153"/>
        <end position="277"/>
    </location>
</feature>
<dbReference type="InterPro" id="IPR041426">
    <property type="entry name" value="Mos1_HTH"/>
</dbReference>
<evidence type="ECO:0000256" key="8">
    <source>
        <dbReference type="ARBA" id="ARBA00022833"/>
    </source>
</evidence>
<comment type="subcellular location">
    <subcellularLocation>
        <location evidence="2">Chromosome</location>
    </subcellularLocation>
    <subcellularLocation>
        <location evidence="1">Nucleus</location>
    </subcellularLocation>
</comment>
<protein>
    <recommendedName>
        <fullName evidence="13">Histone-lysine N-methyltransferase SETMAR</fullName>
        <ecNumber evidence="12">2.1.1.357</ecNumber>
    </recommendedName>
</protein>
<keyword evidence="7" id="KW-0479">Metal-binding</keyword>
<dbReference type="PROSITE" id="PS50280">
    <property type="entry name" value="SET"/>
    <property type="match status" value="1"/>
</dbReference>
<dbReference type="FunFam" id="2.170.270.10:FF:000041">
    <property type="entry name" value="Histone-lysine N-methyltransferase SETMAR"/>
    <property type="match status" value="1"/>
</dbReference>
<dbReference type="FunFam" id="3.30.420.10:FF:000083">
    <property type="entry name" value="SET domain and mariner transposase fusion gene"/>
    <property type="match status" value="1"/>
</dbReference>
<dbReference type="EC" id="2.1.1.357" evidence="12"/>
<evidence type="ECO:0000259" key="16">
    <source>
        <dbReference type="PROSITE" id="PS50868"/>
    </source>
</evidence>
<dbReference type="Gene3D" id="3.30.420.10">
    <property type="entry name" value="Ribonuclease H-like superfamily/Ribonuclease H"/>
    <property type="match status" value="1"/>
</dbReference>
<dbReference type="GO" id="GO:0005730">
    <property type="term" value="C:nucleolus"/>
    <property type="evidence" value="ECO:0007669"/>
    <property type="project" value="Ensembl"/>
</dbReference>
<reference evidence="17" key="2">
    <citation type="submission" date="2025-08" db="UniProtKB">
        <authorList>
            <consortium name="Ensembl"/>
        </authorList>
    </citation>
    <scope>IDENTIFICATION</scope>
</reference>
<evidence type="ECO:0000313" key="17">
    <source>
        <dbReference type="Ensembl" id="ENSPANP00000051858.1"/>
    </source>
</evidence>
<evidence type="ECO:0000256" key="12">
    <source>
        <dbReference type="ARBA" id="ARBA00066810"/>
    </source>
</evidence>
<dbReference type="Gene3D" id="1.10.10.10">
    <property type="entry name" value="Winged helix-like DNA-binding domain superfamily/Winged helix DNA-binding domain"/>
    <property type="match status" value="1"/>
</dbReference>
<evidence type="ECO:0000256" key="13">
    <source>
        <dbReference type="ARBA" id="ARBA00067917"/>
    </source>
</evidence>
<keyword evidence="3" id="KW-0158">Chromosome</keyword>
<evidence type="ECO:0000256" key="9">
    <source>
        <dbReference type="ARBA" id="ARBA00022853"/>
    </source>
</evidence>